<evidence type="ECO:0000256" key="2">
    <source>
        <dbReference type="ARBA" id="ARBA00023125"/>
    </source>
</evidence>
<dbReference type="Gene3D" id="1.10.10.60">
    <property type="entry name" value="Homeodomain-like"/>
    <property type="match status" value="2"/>
</dbReference>
<gene>
    <name evidence="5" type="ORF">DWY25_10530</name>
</gene>
<keyword evidence="3" id="KW-0804">Transcription</keyword>
<dbReference type="AlphaFoldDB" id="A0A412FZ35"/>
<dbReference type="Proteomes" id="UP000284178">
    <property type="component" value="Unassembled WGS sequence"/>
</dbReference>
<dbReference type="PANTHER" id="PTHR43280:SF34">
    <property type="entry name" value="ARAC-FAMILY TRANSCRIPTIONAL REGULATOR"/>
    <property type="match status" value="1"/>
</dbReference>
<keyword evidence="6" id="KW-1185">Reference proteome</keyword>
<dbReference type="GO" id="GO:0003700">
    <property type="term" value="F:DNA-binding transcription factor activity"/>
    <property type="evidence" value="ECO:0007669"/>
    <property type="project" value="InterPro"/>
</dbReference>
<dbReference type="RefSeq" id="WP_117895192.1">
    <property type="nucleotide sequence ID" value="NZ_CABJCV010000012.1"/>
</dbReference>
<reference evidence="5 6" key="1">
    <citation type="submission" date="2018-08" db="EMBL/GenBank/DDBJ databases">
        <title>A genome reference for cultivated species of the human gut microbiota.</title>
        <authorList>
            <person name="Zou Y."/>
            <person name="Xue W."/>
            <person name="Luo G."/>
        </authorList>
    </citation>
    <scope>NUCLEOTIDE SEQUENCE [LARGE SCALE GENOMIC DNA]</scope>
    <source>
        <strain evidence="5 6">AF24-29</strain>
    </source>
</reference>
<sequence length="438" mass="51524">MEQWVKTKVWRMKSTALFVSDIYLTLLFVLKGTMTAKIGTEMEIVQEGQLLIINRHKLCNCFSTEGSIVQVIEIDVEKASRVYPEMNDMIFQAASLRKEDHSDAFTSDRDRIFLSDCLNLIVEENPESPLSVQGDFILSLLCLEYTIFNNRQGQYQFMSQEKKERLLQILNYIQEHLQDRLTLHQTAKQAKITPQHLSTLFKEIFLQSFTDVIMKMRLERAETLLFKSNLSITEIIMECGFSDRKYFYRCFHEAFGCTPLVWRKRWKPAKRYAEELSREAVEVLLPEFRKKFGLFEKPMDSMIYRKVKQLKKMRQKGLDLRKLIVTVDLSETLLSEQDTIQPLMLFGYDQLLRFVVLYELELRIRLPLSFLKETEQAKQCHAVTIESFVTQSLLRFGHTPLTRWRAELLVRNEAEIQEAEKIREHLLGQGITDVSVLF</sequence>
<dbReference type="PROSITE" id="PS01124">
    <property type="entry name" value="HTH_ARAC_FAMILY_2"/>
    <property type="match status" value="1"/>
</dbReference>
<evidence type="ECO:0000313" key="5">
    <source>
        <dbReference type="EMBL" id="RGR73431.1"/>
    </source>
</evidence>
<name>A0A412FZ35_9FIRM</name>
<dbReference type="SMART" id="SM00342">
    <property type="entry name" value="HTH_ARAC"/>
    <property type="match status" value="1"/>
</dbReference>
<organism evidence="5 6">
    <name type="scientific">Holdemania filiformis</name>
    <dbReference type="NCBI Taxonomy" id="61171"/>
    <lineage>
        <taxon>Bacteria</taxon>
        <taxon>Bacillati</taxon>
        <taxon>Bacillota</taxon>
        <taxon>Erysipelotrichia</taxon>
        <taxon>Erysipelotrichales</taxon>
        <taxon>Erysipelotrichaceae</taxon>
        <taxon>Holdemania</taxon>
    </lineage>
</organism>
<proteinExistence type="predicted"/>
<comment type="caution">
    <text evidence="5">The sequence shown here is derived from an EMBL/GenBank/DDBJ whole genome shotgun (WGS) entry which is preliminary data.</text>
</comment>
<evidence type="ECO:0000256" key="1">
    <source>
        <dbReference type="ARBA" id="ARBA00023015"/>
    </source>
</evidence>
<keyword evidence="1" id="KW-0805">Transcription regulation</keyword>
<evidence type="ECO:0000313" key="6">
    <source>
        <dbReference type="Proteomes" id="UP000284178"/>
    </source>
</evidence>
<dbReference type="PANTHER" id="PTHR43280">
    <property type="entry name" value="ARAC-FAMILY TRANSCRIPTIONAL REGULATOR"/>
    <property type="match status" value="1"/>
</dbReference>
<dbReference type="SUPFAM" id="SSF46689">
    <property type="entry name" value="Homeodomain-like"/>
    <property type="match status" value="2"/>
</dbReference>
<accession>A0A412FZ35</accession>
<keyword evidence="2" id="KW-0238">DNA-binding</keyword>
<evidence type="ECO:0000259" key="4">
    <source>
        <dbReference type="PROSITE" id="PS01124"/>
    </source>
</evidence>
<dbReference type="InterPro" id="IPR009057">
    <property type="entry name" value="Homeodomain-like_sf"/>
</dbReference>
<dbReference type="GeneID" id="83015833"/>
<dbReference type="Pfam" id="PF12833">
    <property type="entry name" value="HTH_18"/>
    <property type="match status" value="1"/>
</dbReference>
<dbReference type="InterPro" id="IPR018060">
    <property type="entry name" value="HTH_AraC"/>
</dbReference>
<evidence type="ECO:0000256" key="3">
    <source>
        <dbReference type="ARBA" id="ARBA00023163"/>
    </source>
</evidence>
<feature type="domain" description="HTH araC/xylS-type" evidence="4">
    <location>
        <begin position="167"/>
        <end position="265"/>
    </location>
</feature>
<protein>
    <submittedName>
        <fullName evidence="5">AraC family transcriptional regulator</fullName>
    </submittedName>
</protein>
<dbReference type="EMBL" id="QRUP01000012">
    <property type="protein sequence ID" value="RGR73431.1"/>
    <property type="molecule type" value="Genomic_DNA"/>
</dbReference>
<dbReference type="GO" id="GO:0043565">
    <property type="term" value="F:sequence-specific DNA binding"/>
    <property type="evidence" value="ECO:0007669"/>
    <property type="project" value="InterPro"/>
</dbReference>